<proteinExistence type="predicted"/>
<feature type="transmembrane region" description="Helical" evidence="1">
    <location>
        <begin position="180"/>
        <end position="199"/>
    </location>
</feature>
<keyword evidence="1" id="KW-1133">Transmembrane helix</keyword>
<protein>
    <submittedName>
        <fullName evidence="2">Uncharacterized protein</fullName>
    </submittedName>
</protein>
<dbReference type="InterPro" id="IPR004761">
    <property type="entry name" value="Spore_GerAB"/>
</dbReference>
<dbReference type="GO" id="GO:0009847">
    <property type="term" value="P:spore germination"/>
    <property type="evidence" value="ECO:0007669"/>
    <property type="project" value="InterPro"/>
</dbReference>
<gene>
    <name evidence="2" type="ORF">EAV92_06525</name>
</gene>
<dbReference type="RefSeq" id="WP_123040312.1">
    <property type="nucleotide sequence ID" value="NZ_CP033433.1"/>
</dbReference>
<feature type="transmembrane region" description="Helical" evidence="1">
    <location>
        <begin position="73"/>
        <end position="98"/>
    </location>
</feature>
<name>A0A3G3JVJ0_9BACL</name>
<keyword evidence="1" id="KW-0472">Membrane</keyword>
<evidence type="ECO:0000256" key="1">
    <source>
        <dbReference type="SAM" id="Phobius"/>
    </source>
</evidence>
<feature type="transmembrane region" description="Helical" evidence="1">
    <location>
        <begin position="338"/>
        <end position="358"/>
    </location>
</feature>
<organism evidence="2 3">
    <name type="scientific">Cohnella candidum</name>
    <dbReference type="NCBI Taxonomy" id="2674991"/>
    <lineage>
        <taxon>Bacteria</taxon>
        <taxon>Bacillati</taxon>
        <taxon>Bacillota</taxon>
        <taxon>Bacilli</taxon>
        <taxon>Bacillales</taxon>
        <taxon>Paenibacillaceae</taxon>
        <taxon>Cohnella</taxon>
    </lineage>
</organism>
<reference evidence="2 3" key="1">
    <citation type="submission" date="2018-10" db="EMBL/GenBank/DDBJ databases">
        <title>Genome Sequence of Cohnella sp.</title>
        <authorList>
            <person name="Srinivasan S."/>
            <person name="Kim M.K."/>
        </authorList>
    </citation>
    <scope>NUCLEOTIDE SEQUENCE [LARGE SCALE GENOMIC DNA]</scope>
    <source>
        <strain evidence="2 3">18JY8-7</strain>
    </source>
</reference>
<feature type="transmembrane region" description="Helical" evidence="1">
    <location>
        <begin position="134"/>
        <end position="154"/>
    </location>
</feature>
<evidence type="ECO:0000313" key="3">
    <source>
        <dbReference type="Proteomes" id="UP000269097"/>
    </source>
</evidence>
<feature type="transmembrane region" description="Helical" evidence="1">
    <location>
        <begin position="262"/>
        <end position="284"/>
    </location>
</feature>
<feature type="transmembrane region" description="Helical" evidence="1">
    <location>
        <begin position="110"/>
        <end position="127"/>
    </location>
</feature>
<feature type="transmembrane region" description="Helical" evidence="1">
    <location>
        <begin position="32"/>
        <end position="52"/>
    </location>
</feature>
<keyword evidence="3" id="KW-1185">Reference proteome</keyword>
<dbReference type="GO" id="GO:0016020">
    <property type="term" value="C:membrane"/>
    <property type="evidence" value="ECO:0007669"/>
    <property type="project" value="InterPro"/>
</dbReference>
<dbReference type="EMBL" id="CP033433">
    <property type="protein sequence ID" value="AYQ72252.1"/>
    <property type="molecule type" value="Genomic_DNA"/>
</dbReference>
<dbReference type="Pfam" id="PF03845">
    <property type="entry name" value="Spore_permease"/>
    <property type="match status" value="1"/>
</dbReference>
<keyword evidence="1" id="KW-0812">Transmembrane</keyword>
<evidence type="ECO:0000313" key="2">
    <source>
        <dbReference type="EMBL" id="AYQ72252.1"/>
    </source>
</evidence>
<dbReference type="KEGG" id="coh:EAV92_06525"/>
<feature type="transmembrane region" description="Helical" evidence="1">
    <location>
        <begin position="305"/>
        <end position="326"/>
    </location>
</feature>
<dbReference type="AlphaFoldDB" id="A0A3G3JVJ0"/>
<feature type="transmembrane region" description="Helical" evidence="1">
    <location>
        <begin position="5"/>
        <end position="26"/>
    </location>
</feature>
<dbReference type="Proteomes" id="UP000269097">
    <property type="component" value="Chromosome"/>
</dbReference>
<sequence length="363" mass="41200">MSRYFFYLFLMCMFINTIFFVPRLLMNERFDGAIMSVILAVIIGSTSAILFTKAMRKFPGEGLPEITARMLPGFLRIPLLLFLGVMWAIAGAVILISFSMITLRFLNPEANATVLLLCYCTVGAWSARFRPVAILNLAEFIIVLNSPFVLYIMFKTLSSPWFDWDSVKILSDYVLHPPTWTAVAAASYPFTGYINMALYNRAFNQTRLKGLWLIPIIGVSILFVSFVVPIGLLGIDSSGDYLYTWITAADTLRMQYGFIERVVYLFLFIYIGFSLLFVTVTWNVGALLIRDCFKRRNLTIKKVKVPLATIICVSFAAATLIAGIYLDDKSLIGFVAHWQILRLASETFLVLLVVWLSWRNKYA</sequence>
<feature type="transmembrane region" description="Helical" evidence="1">
    <location>
        <begin position="211"/>
        <end position="235"/>
    </location>
</feature>
<accession>A0A3G3JVJ0</accession>